<protein>
    <submittedName>
        <fullName evidence="4">SH3 domain-containing protein</fullName>
    </submittedName>
</protein>
<dbReference type="Pfam" id="PF14604">
    <property type="entry name" value="SH3_9"/>
    <property type="match status" value="1"/>
</dbReference>
<name>A0A183I4S9_9BILA</name>
<evidence type="ECO:0000256" key="2">
    <source>
        <dbReference type="PROSITE-ProRule" id="PRU00192"/>
    </source>
</evidence>
<dbReference type="AlphaFoldDB" id="A0A183I4S9"/>
<dbReference type="InterPro" id="IPR036028">
    <property type="entry name" value="SH3-like_dom_sf"/>
</dbReference>
<accession>A0A183I4S9</accession>
<dbReference type="InterPro" id="IPR035653">
    <property type="entry name" value="Fut8_SH3"/>
</dbReference>
<sequence>LQPDTQSVPAQLIEIYISAHEQVAVESYRAERNNEIDLKIGDTIGIAGNHWNGFSMGTNRRTGKKGLYPSYKAREKYIVLDFP</sequence>
<dbReference type="CDD" id="cd11792">
    <property type="entry name" value="SH3_Fut8"/>
    <property type="match status" value="1"/>
</dbReference>
<reference evidence="4" key="1">
    <citation type="submission" date="2016-06" db="UniProtKB">
        <authorList>
            <consortium name="WormBaseParasite"/>
        </authorList>
    </citation>
    <scope>IDENTIFICATION</scope>
</reference>
<dbReference type="PROSITE" id="PS50002">
    <property type="entry name" value="SH3"/>
    <property type="match status" value="1"/>
</dbReference>
<organism evidence="4">
    <name type="scientific">Onchocerca flexuosa</name>
    <dbReference type="NCBI Taxonomy" id="387005"/>
    <lineage>
        <taxon>Eukaryota</taxon>
        <taxon>Metazoa</taxon>
        <taxon>Ecdysozoa</taxon>
        <taxon>Nematoda</taxon>
        <taxon>Chromadorea</taxon>
        <taxon>Rhabditida</taxon>
        <taxon>Spirurina</taxon>
        <taxon>Spiruromorpha</taxon>
        <taxon>Filarioidea</taxon>
        <taxon>Onchocercidae</taxon>
        <taxon>Onchocerca</taxon>
    </lineage>
</organism>
<feature type="domain" description="SH3" evidence="3">
    <location>
        <begin position="17"/>
        <end position="78"/>
    </location>
</feature>
<evidence type="ECO:0000313" key="4">
    <source>
        <dbReference type="WBParaSite" id="OFLC_0001475201-mRNA-1"/>
    </source>
</evidence>
<dbReference type="FunFam" id="2.30.30.40:FF:000070">
    <property type="entry name" value="Alpha-(1,6)-fucosyltransferase"/>
    <property type="match status" value="1"/>
</dbReference>
<evidence type="ECO:0000256" key="1">
    <source>
        <dbReference type="ARBA" id="ARBA00022443"/>
    </source>
</evidence>
<keyword evidence="1 2" id="KW-0728">SH3 domain</keyword>
<dbReference type="STRING" id="387005.A0A183I4S9"/>
<dbReference type="InterPro" id="IPR001452">
    <property type="entry name" value="SH3_domain"/>
</dbReference>
<evidence type="ECO:0000259" key="3">
    <source>
        <dbReference type="PROSITE" id="PS50002"/>
    </source>
</evidence>
<dbReference type="Gene3D" id="2.30.30.40">
    <property type="entry name" value="SH3 Domains"/>
    <property type="match status" value="1"/>
</dbReference>
<proteinExistence type="predicted"/>
<dbReference type="SMART" id="SM00326">
    <property type="entry name" value="SH3"/>
    <property type="match status" value="1"/>
</dbReference>
<dbReference type="SUPFAM" id="SSF50044">
    <property type="entry name" value="SH3-domain"/>
    <property type="match status" value="1"/>
</dbReference>
<dbReference type="WBParaSite" id="OFLC_0001475201-mRNA-1">
    <property type="protein sequence ID" value="OFLC_0001475201-mRNA-1"/>
    <property type="gene ID" value="OFLC_0001475201"/>
</dbReference>